<dbReference type="Proteomes" id="UP000076717">
    <property type="component" value="Unassembled WGS sequence"/>
</dbReference>
<protein>
    <submittedName>
        <fullName evidence="6">Iron uptake system component EfeO</fullName>
    </submittedName>
</protein>
<evidence type="ECO:0000313" key="6">
    <source>
        <dbReference type="EMBL" id="KZX22276.1"/>
    </source>
</evidence>
<dbReference type="PANTHER" id="PTHR39192:SF1">
    <property type="entry name" value="IRON UPTAKE SYSTEM COMPONENT EFEO"/>
    <property type="match status" value="1"/>
</dbReference>
<gene>
    <name evidence="6" type="primary">efeO</name>
    <name evidence="6" type="ORF">ACH61_00605</name>
    <name evidence="7" type="ORF">GSU10_09745</name>
</gene>
<reference evidence="9" key="3">
    <citation type="submission" date="2019-12" db="EMBL/GenBank/DDBJ databases">
        <title>Complete and draft genome sequences of new strains and members of some known species of the genus Rathayibacter isolated from plants.</title>
        <authorList>
            <person name="Tarlachkov S.V."/>
            <person name="Starodumova I.P."/>
            <person name="Dorofeeva L.V."/>
            <person name="Prisyazhnaya N.V."/>
            <person name="Leyn S."/>
            <person name="Zlamal J."/>
            <person name="Elan M."/>
            <person name="Osterman A.L."/>
            <person name="Nadler S."/>
            <person name="Subbotin S.A."/>
            <person name="Evtushenko L.I."/>
        </authorList>
    </citation>
    <scope>NUCLEOTIDE SEQUENCE [LARGE SCALE GENOMIC DNA]</scope>
    <source>
        <strain evidence="9">VKM Ac-2761</strain>
    </source>
</reference>
<accession>A0A166IF28</accession>
<dbReference type="PROSITE" id="PS51257">
    <property type="entry name" value="PROKAR_LIPOPROTEIN"/>
    <property type="match status" value="1"/>
</dbReference>
<evidence type="ECO:0000313" key="8">
    <source>
        <dbReference type="Proteomes" id="UP000076717"/>
    </source>
</evidence>
<evidence type="ECO:0000313" key="9">
    <source>
        <dbReference type="Proteomes" id="UP000465031"/>
    </source>
</evidence>
<dbReference type="CDD" id="cd14656">
    <property type="entry name" value="Imelysin-like_EfeO"/>
    <property type="match status" value="1"/>
</dbReference>
<evidence type="ECO:0000259" key="5">
    <source>
        <dbReference type="Pfam" id="PF13473"/>
    </source>
</evidence>
<dbReference type="NCBIfam" id="NF041757">
    <property type="entry name" value="EfeO"/>
    <property type="match status" value="1"/>
</dbReference>
<dbReference type="Gene3D" id="2.60.40.420">
    <property type="entry name" value="Cupredoxins - blue copper proteins"/>
    <property type="match status" value="1"/>
</dbReference>
<dbReference type="RefSeq" id="WP_068208320.1">
    <property type="nucleotide sequence ID" value="NZ_CP047186.1"/>
</dbReference>
<dbReference type="Gene3D" id="1.20.1420.20">
    <property type="entry name" value="M75 peptidase, HXXE motif"/>
    <property type="match status" value="1"/>
</dbReference>
<dbReference type="PANTHER" id="PTHR39192">
    <property type="entry name" value="IRON UPTAKE SYSTEM COMPONENT EFEO"/>
    <property type="match status" value="1"/>
</dbReference>
<feature type="domain" description="Imelysin-like" evidence="4">
    <location>
        <begin position="152"/>
        <end position="407"/>
    </location>
</feature>
<dbReference type="GO" id="GO:0042597">
    <property type="term" value="C:periplasmic space"/>
    <property type="evidence" value="ECO:0007669"/>
    <property type="project" value="UniProtKB-SubCell"/>
</dbReference>
<organism evidence="6 8">
    <name type="scientific">Rathayibacter tanaceti</name>
    <dbReference type="NCBI Taxonomy" id="1671680"/>
    <lineage>
        <taxon>Bacteria</taxon>
        <taxon>Bacillati</taxon>
        <taxon>Actinomycetota</taxon>
        <taxon>Actinomycetes</taxon>
        <taxon>Micrococcales</taxon>
        <taxon>Microbacteriaceae</taxon>
        <taxon>Rathayibacter</taxon>
    </lineage>
</organism>
<dbReference type="Proteomes" id="UP000465031">
    <property type="component" value="Chromosome"/>
</dbReference>
<comment type="subcellular location">
    <subcellularLocation>
        <location evidence="1">Periplasm</location>
    </subcellularLocation>
</comment>
<dbReference type="KEGG" id="rte:GSU10_09745"/>
<dbReference type="InterPro" id="IPR028096">
    <property type="entry name" value="EfeO_Cupredoxin"/>
</dbReference>
<dbReference type="OrthoDB" id="7348379at2"/>
<dbReference type="InterPro" id="IPR050894">
    <property type="entry name" value="EfeM/EfeO_iron_uptake"/>
</dbReference>
<evidence type="ECO:0000256" key="2">
    <source>
        <dbReference type="ARBA" id="ARBA00005989"/>
    </source>
</evidence>
<reference evidence="6 8" key="1">
    <citation type="submission" date="2015-08" db="EMBL/GenBank/DDBJ databases">
        <title>Draft Genome Sequence of Rathayibacter sp. Strain VKM Ac-2596 Isolated from Leaf Gall Induced by Plant-Parasitic Nematodes.</title>
        <authorList>
            <person name="Vasilenko O.V."/>
            <person name="Starodumova I.P."/>
            <person name="Tarlachkov S.V."/>
            <person name="Dorofeeva L.V."/>
            <person name="Evtushenko L.I."/>
        </authorList>
    </citation>
    <scope>NUCLEOTIDE SEQUENCE [LARGE SCALE GENOMIC DNA]</scope>
    <source>
        <strain evidence="6 8">VKM Ac-2596</strain>
    </source>
</reference>
<dbReference type="Pfam" id="PF13473">
    <property type="entry name" value="Cupredoxin_1"/>
    <property type="match status" value="1"/>
</dbReference>
<evidence type="ECO:0000259" key="4">
    <source>
        <dbReference type="Pfam" id="PF09375"/>
    </source>
</evidence>
<dbReference type="InterPro" id="IPR008972">
    <property type="entry name" value="Cupredoxin"/>
</dbReference>
<evidence type="ECO:0000313" key="7">
    <source>
        <dbReference type="EMBL" id="QHC55883.1"/>
    </source>
</evidence>
<dbReference type="PATRIC" id="fig|1671680.3.peg.642"/>
<dbReference type="InterPro" id="IPR038352">
    <property type="entry name" value="Imelysin_sf"/>
</dbReference>
<dbReference type="AlphaFoldDB" id="A0A166IF28"/>
<evidence type="ECO:0000256" key="1">
    <source>
        <dbReference type="ARBA" id="ARBA00004418"/>
    </source>
</evidence>
<dbReference type="EMBL" id="CP047186">
    <property type="protein sequence ID" value="QHC55883.1"/>
    <property type="molecule type" value="Genomic_DNA"/>
</dbReference>
<dbReference type="InterPro" id="IPR053377">
    <property type="entry name" value="Iron_uptake_EfeM/EfeO"/>
</dbReference>
<evidence type="ECO:0000256" key="3">
    <source>
        <dbReference type="ARBA" id="ARBA00022729"/>
    </source>
</evidence>
<comment type="similarity">
    <text evidence="2">Belongs to the EfeM/EfeO family.</text>
</comment>
<dbReference type="EMBL" id="LIIN01000011">
    <property type="protein sequence ID" value="KZX22276.1"/>
    <property type="molecule type" value="Genomic_DNA"/>
</dbReference>
<dbReference type="InterPro" id="IPR018976">
    <property type="entry name" value="Imelysin-like"/>
</dbReference>
<sequence>MSSRARPTRRPLPRVALGLAGTGALALLLTGCVPNTPASSSSAALDVAISDDACDVSATTAEAGPVTFSLTNGGSDVNEFEILADDKLRIVGEKENVTPGQSVSYVAQLEPGTYYTACKFQQVGAPVGLSEFTVTGEATAQSADQKAATEAAVTNYVSYVKSQVGELLPAVTEFAQAYESGDDEKARSLFASTRVFYERIEPTAEAFGDLDPRIDYREVDAVAEGLDWTGFHRIEKDLWVPAEGALNSDGTSAFLDWAPSTTEQRAQFGQGLVADVQSLSDLVNTSDFTVSVGDISNGAIGLLDEVAAGKITGEEDWWSSTDLTDFAANVQGAEVAFGNVEPIATATGDDGADLTTQITQRFSELDALLAQYGSIDSGFVAYSTLTAEQKKELSDQVNALSEPLSQLTHTVLGVEEPAA</sequence>
<name>A0A166IF28_9MICO</name>
<dbReference type="Pfam" id="PF09375">
    <property type="entry name" value="Peptidase_M75"/>
    <property type="match status" value="1"/>
</dbReference>
<proteinExistence type="inferred from homology"/>
<keyword evidence="3" id="KW-0732">Signal</keyword>
<dbReference type="InterPro" id="IPR034981">
    <property type="entry name" value="Imelysin-like_EfeO/Algp7"/>
</dbReference>
<feature type="domain" description="EfeO-type cupredoxin-like" evidence="5">
    <location>
        <begin position="25"/>
        <end position="122"/>
    </location>
</feature>
<keyword evidence="8" id="KW-1185">Reference proteome</keyword>
<reference evidence="7" key="2">
    <citation type="submission" date="2019-12" db="EMBL/GenBank/DDBJ databases">
        <title>Complete and Draft Genome Sequences of New Strains and Members of Some Known Species of the Genus Rathayibacter isolated from Plants.</title>
        <authorList>
            <person name="Tarlachkov S.V."/>
            <person name="Starodumova I.P."/>
            <person name="Dorofeeva L.V."/>
            <person name="Prisyazhnaya N.V."/>
            <person name="Leyn S.A."/>
            <person name="Zlamal J.E."/>
            <person name="Elane M.L."/>
            <person name="Osterman A.L."/>
            <person name="Nadler S.A."/>
            <person name="Subbotin S.A."/>
            <person name="Evtushenko L.I."/>
        </authorList>
    </citation>
    <scope>NUCLEOTIDE SEQUENCE</scope>
    <source>
        <strain evidence="7">VKM Ac-2761</strain>
    </source>
</reference>